<feature type="compositionally biased region" description="Polar residues" evidence="3">
    <location>
        <begin position="359"/>
        <end position="383"/>
    </location>
</feature>
<dbReference type="Pfam" id="PF03735">
    <property type="entry name" value="ENT"/>
    <property type="match status" value="1"/>
</dbReference>
<reference evidence="5" key="1">
    <citation type="submission" date="2015-01" db="EMBL/GenBank/DDBJ databases">
        <title>Transcriptome Assembly of Fopius arisanus.</title>
        <authorList>
            <person name="Geib S."/>
        </authorList>
    </citation>
    <scope>NUCLEOTIDE SEQUENCE</scope>
</reference>
<sequence length="676" mass="75325">MFCISPEFMLIYREFSDFFYRHEATIIRGLVNFFIYCSGTELDAYGNMVSVLRAQGPFTDDKKRLLEELTKVLHISNERHRAEVRRAANDEKLSIIAEQLNGPNTWTDWAIEGRRTIPLLPRLKAHTAFTGLANSLSLVIATANEKKVPFEERRAESIVKTETSLDDVPPEKPLQKLPPKTRGRKRKKSLPDNSQDLRNPKLSTSDMYNHGAIIRTISNDSSNEIRSSPLPFNSADVVKNHETSISKSPGVPQPQEDPPSLPQNCTVPPEDKIQDSESTSTIACQLEIKRASDTAITKINYDINDEGEVDPEGWNSIRDEDAVKVEVDEMIKEEIDRIEESEFDRVNEDYPEEVKVENSLGTSNSSSVERIQSTNSEENSIVSDGSGGNFEDDLGSRVSSSEGERSNSKAEVLNDEVVKKRIKLNFNNTINIRSLNKSRFGSKKNIIMVQKGMKLSHAGEDSSNELIIEDNLRISSKPVVIMPEQFPNNNEQIINQGVEKSVDAVVLGVRQDDLDLENHHEDFFDMNSKTGSIDSTGEMSHCVNTEDLGQDEGLGDAIAGDDEQSNDFSGGNCEGETEEMIEITEETVDGEILIEGESETVLMDAQTEIYNFEPTDDTVCEIQIEEAVSSPLDLFTTSLPSETIALENYPSEGSLTLGDDPPVQTSHVEQLNHLDS</sequence>
<evidence type="ECO:0000313" key="5">
    <source>
        <dbReference type="EMBL" id="JAG80492.1"/>
    </source>
</evidence>
<dbReference type="AlphaFoldDB" id="A0A0C9RQE9"/>
<accession>A0A0C9RQE9</accession>
<comment type="subcellular location">
    <subcellularLocation>
        <location evidence="1">Nucleus</location>
    </subcellularLocation>
</comment>
<dbReference type="PANTHER" id="PTHR16500:SF3">
    <property type="entry name" value="BRCA2-INTERACTING TRANSCRIPTIONAL REPRESSOR EMSY"/>
    <property type="match status" value="1"/>
</dbReference>
<proteinExistence type="predicted"/>
<organism evidence="5">
    <name type="scientific">Fopius arisanus</name>
    <dbReference type="NCBI Taxonomy" id="64838"/>
    <lineage>
        <taxon>Eukaryota</taxon>
        <taxon>Metazoa</taxon>
        <taxon>Ecdysozoa</taxon>
        <taxon>Arthropoda</taxon>
        <taxon>Hexapoda</taxon>
        <taxon>Insecta</taxon>
        <taxon>Pterygota</taxon>
        <taxon>Neoptera</taxon>
        <taxon>Endopterygota</taxon>
        <taxon>Hymenoptera</taxon>
        <taxon>Apocrita</taxon>
        <taxon>Ichneumonoidea</taxon>
        <taxon>Braconidae</taxon>
        <taxon>Opiinae</taxon>
        <taxon>Fopius</taxon>
    </lineage>
</organism>
<feature type="region of interest" description="Disordered" evidence="3">
    <location>
        <begin position="161"/>
        <end position="207"/>
    </location>
</feature>
<evidence type="ECO:0000256" key="3">
    <source>
        <dbReference type="SAM" id="MobiDB-lite"/>
    </source>
</evidence>
<dbReference type="GO" id="GO:0005654">
    <property type="term" value="C:nucleoplasm"/>
    <property type="evidence" value="ECO:0007669"/>
    <property type="project" value="TreeGrafter"/>
</dbReference>
<feature type="region of interest" description="Disordered" evidence="3">
    <location>
        <begin position="241"/>
        <end position="279"/>
    </location>
</feature>
<dbReference type="InterPro" id="IPR005491">
    <property type="entry name" value="ENT_dom"/>
</dbReference>
<evidence type="ECO:0000256" key="1">
    <source>
        <dbReference type="ARBA" id="ARBA00004123"/>
    </source>
</evidence>
<feature type="compositionally biased region" description="Basic residues" evidence="3">
    <location>
        <begin position="179"/>
        <end position="188"/>
    </location>
</feature>
<evidence type="ECO:0000259" key="4">
    <source>
        <dbReference type="PROSITE" id="PS51138"/>
    </source>
</evidence>
<feature type="region of interest" description="Disordered" evidence="3">
    <location>
        <begin position="354"/>
        <end position="409"/>
    </location>
</feature>
<name>A0A0C9RQE9_9HYME</name>
<dbReference type="SMART" id="SM01191">
    <property type="entry name" value="ENT"/>
    <property type="match status" value="1"/>
</dbReference>
<dbReference type="EMBL" id="GBYB01010725">
    <property type="protein sequence ID" value="JAG80492.1"/>
    <property type="molecule type" value="Transcribed_RNA"/>
</dbReference>
<feature type="compositionally biased region" description="Acidic residues" evidence="3">
    <location>
        <begin position="550"/>
        <end position="565"/>
    </location>
</feature>
<dbReference type="Gene3D" id="1.10.1240.40">
    <property type="entry name" value="ENT domain"/>
    <property type="match status" value="1"/>
</dbReference>
<dbReference type="PROSITE" id="PS51138">
    <property type="entry name" value="ENT"/>
    <property type="match status" value="1"/>
</dbReference>
<feature type="compositionally biased region" description="Polar residues" evidence="3">
    <location>
        <begin position="191"/>
        <end position="207"/>
    </location>
</feature>
<feature type="region of interest" description="Disordered" evidence="3">
    <location>
        <begin position="550"/>
        <end position="572"/>
    </location>
</feature>
<dbReference type="InterPro" id="IPR036142">
    <property type="entry name" value="ENT_dom-like_sf"/>
</dbReference>
<dbReference type="GO" id="GO:0006355">
    <property type="term" value="P:regulation of DNA-templated transcription"/>
    <property type="evidence" value="ECO:0007669"/>
    <property type="project" value="InterPro"/>
</dbReference>
<evidence type="ECO:0000256" key="2">
    <source>
        <dbReference type="ARBA" id="ARBA00023242"/>
    </source>
</evidence>
<feature type="domain" description="ENT" evidence="4">
    <location>
        <begin position="33"/>
        <end position="117"/>
    </location>
</feature>
<dbReference type="PANTHER" id="PTHR16500">
    <property type="entry name" value="BRCA2-INTERACTING TRANSCRIPTIONAL REPRESSOR EMSY"/>
    <property type="match status" value="1"/>
</dbReference>
<dbReference type="SUPFAM" id="SSF158639">
    <property type="entry name" value="ENT-like"/>
    <property type="match status" value="1"/>
</dbReference>
<feature type="compositionally biased region" description="Pro residues" evidence="3">
    <location>
        <begin position="251"/>
        <end position="261"/>
    </location>
</feature>
<protein>
    <submittedName>
        <fullName evidence="5">Emsy protein</fullName>
    </submittedName>
</protein>
<dbReference type="InterPro" id="IPR033482">
    <property type="entry name" value="EMSY"/>
</dbReference>
<keyword evidence="2" id="KW-0539">Nucleus</keyword>
<gene>
    <name evidence="5" type="primary">emsy</name>
    <name evidence="5" type="ORF">g.33648</name>
</gene>